<dbReference type="Proteomes" id="UP000838878">
    <property type="component" value="Chromosome 8"/>
</dbReference>
<reference evidence="1" key="1">
    <citation type="submission" date="2021-12" db="EMBL/GenBank/DDBJ databases">
        <authorList>
            <person name="Martin H S."/>
        </authorList>
    </citation>
    <scope>NUCLEOTIDE SEQUENCE</scope>
</reference>
<dbReference type="Pfam" id="PF08568">
    <property type="entry name" value="Kinetochor_Ybp2"/>
    <property type="match status" value="1"/>
</dbReference>
<sequence>MEQDLDVVDLVSSLLDSGKYKEALNKIEKKCANSFKDNCWDLISVVVGKIQIDTMIIKPSLYGTCEELLAIIVQKASPEEALLEFIEQIEVAKNDAQFAIILEPLQQLLLKLSIKRGRSLEWCLNSISTYIETIPIPEHHLEEKERLLMDCDPNIRRIIKIYSLLPPFISPFVKETAVSNINQRTAEILAAFLISLLGKPLIYVDLDPDSNKNSEGRTCANTIIQDICTLVKNIYKFLEYVELHFKQDQKQKSKNIVVSDSEEELSPYDHKEKINMTTLSGLFYTTLSGQFTLPDFALPLVYSSEYVTNIVLLCVVHLLSFVQYGPLAKGISLCYKILNNGSNNFIHTTLSNPVHYKLCKSLVNISIYSSYDYTRKEAVKLIDNHIMKFDYKGRCMLIKFILDTANHSGMIGFAITLYKKSIDKAFQEPELPECFTGVHLMGMIKKICYLPHGPESDLVELADQIITALNFLRYLALKDTCNKTGIREYFSLIEDDYLKNLRTGLNMSKAHYEVKLKDIEEAKALPEEQVEVSINVGGNILDKIPTENKKQIIHSALNAFHLIEGLVARLSECIIVNKTQVVA</sequence>
<feature type="non-terminal residue" evidence="1">
    <location>
        <position position="583"/>
    </location>
</feature>
<dbReference type="EMBL" id="OV170228">
    <property type="protein sequence ID" value="CAH0729643.1"/>
    <property type="molecule type" value="Genomic_DNA"/>
</dbReference>
<dbReference type="InterPro" id="IPR013877">
    <property type="entry name" value="YAP-bd/ALF4/Glomulin"/>
</dbReference>
<protein>
    <recommendedName>
        <fullName evidence="3">Glomulin</fullName>
    </recommendedName>
</protein>
<evidence type="ECO:0008006" key="3">
    <source>
        <dbReference type="Google" id="ProtNLM"/>
    </source>
</evidence>
<gene>
    <name evidence="1" type="ORF">BINO364_LOCUS14706</name>
</gene>
<evidence type="ECO:0000313" key="2">
    <source>
        <dbReference type="Proteomes" id="UP000838878"/>
    </source>
</evidence>
<accession>A0A8J9VSP8</accession>
<dbReference type="OrthoDB" id="619536at2759"/>
<organism evidence="1 2">
    <name type="scientific">Brenthis ino</name>
    <name type="common">lesser marbled fritillary</name>
    <dbReference type="NCBI Taxonomy" id="405034"/>
    <lineage>
        <taxon>Eukaryota</taxon>
        <taxon>Metazoa</taxon>
        <taxon>Ecdysozoa</taxon>
        <taxon>Arthropoda</taxon>
        <taxon>Hexapoda</taxon>
        <taxon>Insecta</taxon>
        <taxon>Pterygota</taxon>
        <taxon>Neoptera</taxon>
        <taxon>Endopterygota</taxon>
        <taxon>Lepidoptera</taxon>
        <taxon>Glossata</taxon>
        <taxon>Ditrysia</taxon>
        <taxon>Papilionoidea</taxon>
        <taxon>Nymphalidae</taxon>
        <taxon>Heliconiinae</taxon>
        <taxon>Argynnini</taxon>
        <taxon>Brenthis</taxon>
    </lineage>
</organism>
<dbReference type="GO" id="GO:0055105">
    <property type="term" value="F:ubiquitin-protein transferase inhibitor activity"/>
    <property type="evidence" value="ECO:0007669"/>
    <property type="project" value="TreeGrafter"/>
</dbReference>
<dbReference type="GO" id="GO:0005737">
    <property type="term" value="C:cytoplasm"/>
    <property type="evidence" value="ECO:0007669"/>
    <property type="project" value="TreeGrafter"/>
</dbReference>
<keyword evidence="2" id="KW-1185">Reference proteome</keyword>
<evidence type="ECO:0000313" key="1">
    <source>
        <dbReference type="EMBL" id="CAH0729643.1"/>
    </source>
</evidence>
<dbReference type="InterPro" id="IPR019516">
    <property type="entry name" value="Glomulin/ALF4"/>
</dbReference>
<proteinExistence type="predicted"/>
<dbReference type="PANTHER" id="PTHR15430:SF1">
    <property type="entry name" value="GLOMULIN"/>
    <property type="match status" value="1"/>
</dbReference>
<dbReference type="PANTHER" id="PTHR15430">
    <property type="entry name" value="GLOMULIN"/>
    <property type="match status" value="1"/>
</dbReference>
<dbReference type="AlphaFoldDB" id="A0A8J9VSP8"/>
<name>A0A8J9VSP8_9NEOP</name>